<evidence type="ECO:0000256" key="1">
    <source>
        <dbReference type="SAM" id="Phobius"/>
    </source>
</evidence>
<sequence>MRKLRFLQIVLAILSIAGWALAVYALTVFHDARPDRAVGYFFSRGAPVRMNWNLQETMLLEHIIWVCAGLSFASMALNWYLANHYRMGYWFNIPLLLLSSVTAGLYLRFVIL</sequence>
<gene>
    <name evidence="2" type="ORF">EDC91_11941</name>
</gene>
<reference evidence="2 3" key="1">
    <citation type="submission" date="2019-03" db="EMBL/GenBank/DDBJ databases">
        <title>Freshwater and sediment microbial communities from various areas in North America, analyzing microbe dynamics in response to fracking.</title>
        <authorList>
            <person name="Lamendella R."/>
        </authorList>
    </citation>
    <scope>NUCLEOTIDE SEQUENCE [LARGE SCALE GENOMIC DNA]</scope>
    <source>
        <strain evidence="2 3">74A</strain>
    </source>
</reference>
<evidence type="ECO:0000313" key="3">
    <source>
        <dbReference type="Proteomes" id="UP000294832"/>
    </source>
</evidence>
<protein>
    <submittedName>
        <fullName evidence="2">Uncharacterized protein</fullName>
    </submittedName>
</protein>
<keyword evidence="1" id="KW-0812">Transmembrane</keyword>
<evidence type="ECO:0000313" key="2">
    <source>
        <dbReference type="EMBL" id="TCN82332.1"/>
    </source>
</evidence>
<dbReference type="AlphaFoldDB" id="A0A4R2F6K3"/>
<keyword evidence="3" id="KW-1185">Reference proteome</keyword>
<organism evidence="2 3">
    <name type="scientific">Shewanella fodinae</name>
    <dbReference type="NCBI Taxonomy" id="552357"/>
    <lineage>
        <taxon>Bacteria</taxon>
        <taxon>Pseudomonadati</taxon>
        <taxon>Pseudomonadota</taxon>
        <taxon>Gammaproteobacteria</taxon>
        <taxon>Alteromonadales</taxon>
        <taxon>Shewanellaceae</taxon>
        <taxon>Shewanella</taxon>
    </lineage>
</organism>
<comment type="caution">
    <text evidence="2">The sequence shown here is derived from an EMBL/GenBank/DDBJ whole genome shotgun (WGS) entry which is preliminary data.</text>
</comment>
<feature type="transmembrane region" description="Helical" evidence="1">
    <location>
        <begin position="89"/>
        <end position="111"/>
    </location>
</feature>
<keyword evidence="1" id="KW-1133">Transmembrane helix</keyword>
<dbReference type="RefSeq" id="WP_133039491.1">
    <property type="nucleotide sequence ID" value="NZ_BMXW01000002.1"/>
</dbReference>
<proteinExistence type="predicted"/>
<accession>A0A4R2F6K3</accession>
<name>A0A4R2F6K3_9GAMM</name>
<dbReference type="Proteomes" id="UP000294832">
    <property type="component" value="Unassembled WGS sequence"/>
</dbReference>
<dbReference type="EMBL" id="SLWF01000019">
    <property type="protein sequence ID" value="TCN82332.1"/>
    <property type="molecule type" value="Genomic_DNA"/>
</dbReference>
<feature type="transmembrane region" description="Helical" evidence="1">
    <location>
        <begin position="62"/>
        <end position="82"/>
    </location>
</feature>
<dbReference type="OrthoDB" id="6268493at2"/>
<keyword evidence="1" id="KW-0472">Membrane</keyword>